<organism evidence="1">
    <name type="scientific">candidate division WOR-3 bacterium</name>
    <dbReference type="NCBI Taxonomy" id="2052148"/>
    <lineage>
        <taxon>Bacteria</taxon>
        <taxon>Bacteria division WOR-3</taxon>
    </lineage>
</organism>
<comment type="caution">
    <text evidence="1">The sequence shown here is derived from an EMBL/GenBank/DDBJ whole genome shotgun (WGS) entry which is preliminary data.</text>
</comment>
<evidence type="ECO:0008006" key="2">
    <source>
        <dbReference type="Google" id="ProtNLM"/>
    </source>
</evidence>
<reference evidence="1" key="1">
    <citation type="journal article" date="2020" name="mSystems">
        <title>Genome- and Community-Level Interaction Insights into Carbon Utilization and Element Cycling Functions of Hydrothermarchaeota in Hydrothermal Sediment.</title>
        <authorList>
            <person name="Zhou Z."/>
            <person name="Liu Y."/>
            <person name="Xu W."/>
            <person name="Pan J."/>
            <person name="Luo Z.H."/>
            <person name="Li M."/>
        </authorList>
    </citation>
    <scope>NUCLEOTIDE SEQUENCE [LARGE SCALE GENOMIC DNA]</scope>
    <source>
        <strain evidence="1">HyVt-74</strain>
    </source>
</reference>
<gene>
    <name evidence="1" type="ORF">ENL19_03305</name>
</gene>
<dbReference type="EMBL" id="DRTB01000250">
    <property type="protein sequence ID" value="HHE05071.1"/>
    <property type="molecule type" value="Genomic_DNA"/>
</dbReference>
<feature type="non-terminal residue" evidence="1">
    <location>
        <position position="232"/>
    </location>
</feature>
<dbReference type="Proteomes" id="UP000886110">
    <property type="component" value="Unassembled WGS sequence"/>
</dbReference>
<name>A0A7C5HG75_UNCW3</name>
<evidence type="ECO:0000313" key="1">
    <source>
        <dbReference type="EMBL" id="HHE05071.1"/>
    </source>
</evidence>
<dbReference type="AlphaFoldDB" id="A0A7C5HG75"/>
<proteinExistence type="predicted"/>
<accession>A0A7C5HG75</accession>
<sequence>MLFFIPYSLQASNSFCAYSNEIVVSQVVFSIKKFANKGDKNYDYLERLIPVFLESALKKVPFFTVTEDQKEQLVSMVSLDDYLDKFKGGSPIDRSTVFIKPKLKPVVFRNRVGSEPFSMIFYGKFLVRNYRVFIDIFKSSRYIEFDKTPYKIEASLDNLLQDPEPFFLGYAKSILNYRVYTASIQVEPKDSVIAIDDSVLGVGDINEFLLTAGSHKLHIHRDGFKDYDDVIT</sequence>
<protein>
    <recommendedName>
        <fullName evidence="2">PEGA domain-containing protein</fullName>
    </recommendedName>
</protein>